<reference evidence="2 3" key="1">
    <citation type="journal article" date="2017" name="Plant Biotechnol. J.">
        <title>A comprehensive draft genome sequence for lupin (Lupinus angustifolius), an emerging health food: insights into plant-microbe interactions and legume evolution.</title>
        <authorList>
            <person name="Hane J.K."/>
            <person name="Ming Y."/>
            <person name="Kamphuis L.G."/>
            <person name="Nelson M.N."/>
            <person name="Garg G."/>
            <person name="Atkins C.A."/>
            <person name="Bayer P.E."/>
            <person name="Bravo A."/>
            <person name="Bringans S."/>
            <person name="Cannon S."/>
            <person name="Edwards D."/>
            <person name="Foley R."/>
            <person name="Gao L.L."/>
            <person name="Harrison M.J."/>
            <person name="Huang W."/>
            <person name="Hurgobin B."/>
            <person name="Li S."/>
            <person name="Liu C.W."/>
            <person name="McGrath A."/>
            <person name="Morahan G."/>
            <person name="Murray J."/>
            <person name="Weller J."/>
            <person name="Jian J."/>
            <person name="Singh K.B."/>
        </authorList>
    </citation>
    <scope>NUCLEOTIDE SEQUENCE [LARGE SCALE GENOMIC DNA]</scope>
    <source>
        <strain evidence="3">cv. Tanjil</strain>
        <tissue evidence="2">Whole plant</tissue>
    </source>
</reference>
<dbReference type="Proteomes" id="UP000188354">
    <property type="component" value="Chromosome LG01"/>
</dbReference>
<proteinExistence type="predicted"/>
<feature type="compositionally biased region" description="Basic and acidic residues" evidence="1">
    <location>
        <begin position="321"/>
        <end position="332"/>
    </location>
</feature>
<evidence type="ECO:0000256" key="1">
    <source>
        <dbReference type="SAM" id="MobiDB-lite"/>
    </source>
</evidence>
<dbReference type="Gene3D" id="1.25.10.10">
    <property type="entry name" value="Leucine-rich Repeat Variant"/>
    <property type="match status" value="1"/>
</dbReference>
<dbReference type="OMA" id="WVDREAI"/>
<dbReference type="Gramene" id="OIW19529">
    <property type="protein sequence ID" value="OIW19529"/>
    <property type="gene ID" value="TanjilG_06984"/>
</dbReference>
<dbReference type="OrthoDB" id="779821at2759"/>
<dbReference type="SUPFAM" id="SSF48371">
    <property type="entry name" value="ARM repeat"/>
    <property type="match status" value="1"/>
</dbReference>
<sequence>MDELLSNSIDDNENNPHMLQVLEALKQASHDLQHVHHHHSNSNSPSIKALLELQTESDNILSTDPNLSTLSQHLTRLKSLVDTLNRSNGHLSLRSFLTRRVSKHSISRVAGSIETEIQAWIHRESVETLARTLRDPNHNPDELVTLLTQFGERVSHGFNREFQDLVLKFKIFASLENILFDPKCCKRVREHAGEAVAALIQFNKDVFVGQVSMGPTIIALMGMCTLHSIEVLCSLIRLIRSPFVDEIESNGEIPKIFALLNSNELQIRVLALDCVLEIGYFGRKETVDAMMKEGLVKKLVELQKSEVGGDLIELNNDEGEEREKEEEGGKGKRENKHKRFLEKHPFASCVARFAVQLEIGEGLRQREKRAFKIEILTRVREASVSDAEYATIVAEILWGSSL</sequence>
<feature type="region of interest" description="Disordered" evidence="1">
    <location>
        <begin position="313"/>
        <end position="337"/>
    </location>
</feature>
<dbReference type="InterPro" id="IPR016024">
    <property type="entry name" value="ARM-type_fold"/>
</dbReference>
<evidence type="ECO:0000313" key="3">
    <source>
        <dbReference type="Proteomes" id="UP000188354"/>
    </source>
</evidence>
<name>A0A1J7I2X1_LUPAN</name>
<dbReference type="InterPro" id="IPR011989">
    <property type="entry name" value="ARM-like"/>
</dbReference>
<dbReference type="AlphaFoldDB" id="A0A1J7I2X1"/>
<evidence type="ECO:0000313" key="2">
    <source>
        <dbReference type="EMBL" id="OIW19529.1"/>
    </source>
</evidence>
<dbReference type="EMBL" id="CM007361">
    <property type="protein sequence ID" value="OIW19529.1"/>
    <property type="molecule type" value="Genomic_DNA"/>
</dbReference>
<dbReference type="KEGG" id="lang:109345931"/>
<accession>A0A1J7I2X1</accession>
<gene>
    <name evidence="2" type="ORF">TanjilG_06984</name>
</gene>
<dbReference type="PANTHER" id="PTHR35834">
    <property type="entry name" value="ARMADILLO-TYPE FOLD PROTEIN-RELATED"/>
    <property type="match status" value="1"/>
</dbReference>
<protein>
    <submittedName>
        <fullName evidence="2">Uncharacterized protein</fullName>
    </submittedName>
</protein>
<keyword evidence="3" id="KW-1185">Reference proteome</keyword>
<organism evidence="2 3">
    <name type="scientific">Lupinus angustifolius</name>
    <name type="common">Narrow-leaved blue lupine</name>
    <dbReference type="NCBI Taxonomy" id="3871"/>
    <lineage>
        <taxon>Eukaryota</taxon>
        <taxon>Viridiplantae</taxon>
        <taxon>Streptophyta</taxon>
        <taxon>Embryophyta</taxon>
        <taxon>Tracheophyta</taxon>
        <taxon>Spermatophyta</taxon>
        <taxon>Magnoliopsida</taxon>
        <taxon>eudicotyledons</taxon>
        <taxon>Gunneridae</taxon>
        <taxon>Pentapetalae</taxon>
        <taxon>rosids</taxon>
        <taxon>fabids</taxon>
        <taxon>Fabales</taxon>
        <taxon>Fabaceae</taxon>
        <taxon>Papilionoideae</taxon>
        <taxon>50 kb inversion clade</taxon>
        <taxon>genistoids sensu lato</taxon>
        <taxon>core genistoids</taxon>
        <taxon>Genisteae</taxon>
        <taxon>Lupinus</taxon>
    </lineage>
</organism>
<dbReference type="PANTHER" id="PTHR35834:SF2">
    <property type="entry name" value="ATAXIN-10 DOMAIN-CONTAINING PROTEIN"/>
    <property type="match status" value="1"/>
</dbReference>